<feature type="transmembrane region" description="Helical" evidence="1">
    <location>
        <begin position="45"/>
        <end position="63"/>
    </location>
</feature>
<reference evidence="2 3" key="1">
    <citation type="submission" date="2017-05" db="EMBL/GenBank/DDBJ databases">
        <authorList>
            <person name="Varghese N."/>
            <person name="Submissions S."/>
        </authorList>
    </citation>
    <scope>NUCLEOTIDE SEQUENCE [LARGE SCALE GENOMIC DNA]</scope>
    <source>
        <strain evidence="2 3">DSM 21194</strain>
    </source>
</reference>
<evidence type="ECO:0000256" key="1">
    <source>
        <dbReference type="SAM" id="Phobius"/>
    </source>
</evidence>
<dbReference type="AlphaFoldDB" id="A0A521B445"/>
<proteinExistence type="predicted"/>
<sequence>MAFFYGLILLLVLALLIGYKTVYSSLAVAMLLFIGNAWAYSFGKINHDIFLILVPLVLALMYWRQGFSTGKKNQPYAWPIPVFALIIGGGNDDGRTG</sequence>
<gene>
    <name evidence="2" type="ORF">SAMN06265218_102172</name>
</gene>
<evidence type="ECO:0000313" key="2">
    <source>
        <dbReference type="EMBL" id="SMO41833.1"/>
    </source>
</evidence>
<evidence type="ECO:0000313" key="3">
    <source>
        <dbReference type="Proteomes" id="UP000317593"/>
    </source>
</evidence>
<keyword evidence="1" id="KW-0472">Membrane</keyword>
<dbReference type="Proteomes" id="UP000317593">
    <property type="component" value="Unassembled WGS sequence"/>
</dbReference>
<protein>
    <submittedName>
        <fullName evidence="2">Uncharacterized protein</fullName>
    </submittedName>
</protein>
<organism evidence="2 3">
    <name type="scientific">Fodinibius sediminis</name>
    <dbReference type="NCBI Taxonomy" id="1214077"/>
    <lineage>
        <taxon>Bacteria</taxon>
        <taxon>Pseudomonadati</taxon>
        <taxon>Balneolota</taxon>
        <taxon>Balneolia</taxon>
        <taxon>Balneolales</taxon>
        <taxon>Balneolaceae</taxon>
        <taxon>Fodinibius</taxon>
    </lineage>
</organism>
<keyword evidence="3" id="KW-1185">Reference proteome</keyword>
<keyword evidence="1" id="KW-0812">Transmembrane</keyword>
<dbReference type="EMBL" id="FXTH01000002">
    <property type="protein sequence ID" value="SMO41833.1"/>
    <property type="molecule type" value="Genomic_DNA"/>
</dbReference>
<keyword evidence="1" id="KW-1133">Transmembrane helix</keyword>
<name>A0A521B445_9BACT</name>
<accession>A0A521B445</accession>